<dbReference type="Gene3D" id="2.60.120.330">
    <property type="entry name" value="B-lactam Antibiotic, Isopenicillin N Synthase, Chain"/>
    <property type="match status" value="1"/>
</dbReference>
<keyword evidence="4 10" id="KW-0560">Oxidoreductase</keyword>
<dbReference type="GO" id="GO:0046872">
    <property type="term" value="F:metal ion binding"/>
    <property type="evidence" value="ECO:0007669"/>
    <property type="project" value="UniProtKB-KW"/>
</dbReference>
<dbReference type="GO" id="GO:0009685">
    <property type="term" value="P:gibberellin metabolic process"/>
    <property type="evidence" value="ECO:0007669"/>
    <property type="project" value="UniProtKB-ARBA"/>
</dbReference>
<evidence type="ECO:0000256" key="1">
    <source>
        <dbReference type="ARBA" id="ARBA00004972"/>
    </source>
</evidence>
<dbReference type="GO" id="GO:0045543">
    <property type="term" value="F:gibberellin 2-beta-dioxygenase activity"/>
    <property type="evidence" value="ECO:0007669"/>
    <property type="project" value="UniProtKB-EC"/>
</dbReference>
<dbReference type="FunFam" id="2.60.120.330:FF:000025">
    <property type="entry name" value="Gibberellin 2-beta-dioxygenase 2"/>
    <property type="match status" value="1"/>
</dbReference>
<dbReference type="AlphaFoldDB" id="A0AAW1YPJ2"/>
<dbReference type="InterPro" id="IPR044861">
    <property type="entry name" value="IPNS-like_FE2OG_OXY"/>
</dbReference>
<dbReference type="EC" id="1.14.11.13" evidence="9"/>
<evidence type="ECO:0000313" key="12">
    <source>
        <dbReference type="EMBL" id="KAK9950473.1"/>
    </source>
</evidence>
<dbReference type="EMBL" id="JBEDUW010000001">
    <property type="protein sequence ID" value="KAK9950473.1"/>
    <property type="molecule type" value="Genomic_DNA"/>
</dbReference>
<dbReference type="Pfam" id="PF03171">
    <property type="entry name" value="2OG-FeII_Oxy"/>
    <property type="match status" value="1"/>
</dbReference>
<keyword evidence="13" id="KW-1185">Reference proteome</keyword>
<evidence type="ECO:0000256" key="5">
    <source>
        <dbReference type="ARBA" id="ARBA00023004"/>
    </source>
</evidence>
<gene>
    <name evidence="12" type="ORF">M0R45_005963</name>
</gene>
<evidence type="ECO:0000256" key="9">
    <source>
        <dbReference type="ARBA" id="ARBA00066708"/>
    </source>
</evidence>
<comment type="pathway">
    <text evidence="1">Hormone biosynthesis.</text>
</comment>
<comment type="catalytic activity">
    <reaction evidence="7">
        <text>gibberellin A1 + 2-oxoglutarate + O2 = gibberellin A8 + succinate + CO2</text>
        <dbReference type="Rhea" id="RHEA:15005"/>
        <dbReference type="ChEBI" id="CHEBI:15379"/>
        <dbReference type="ChEBI" id="CHEBI:16526"/>
        <dbReference type="ChEBI" id="CHEBI:16810"/>
        <dbReference type="ChEBI" id="CHEBI:30031"/>
        <dbReference type="ChEBI" id="CHEBI:58524"/>
        <dbReference type="ChEBI" id="CHEBI:58594"/>
        <dbReference type="EC" id="1.14.11.13"/>
    </reaction>
</comment>
<dbReference type="PANTHER" id="PTHR47990">
    <property type="entry name" value="2-OXOGLUTARATE (2OG) AND FE(II)-DEPENDENT OXYGENASE SUPERFAMILY PROTEIN-RELATED"/>
    <property type="match status" value="1"/>
</dbReference>
<dbReference type="InterPro" id="IPR050231">
    <property type="entry name" value="Iron_ascorbate_oxido_reductase"/>
</dbReference>
<evidence type="ECO:0000256" key="8">
    <source>
        <dbReference type="ARBA" id="ARBA00061282"/>
    </source>
</evidence>
<evidence type="ECO:0000256" key="2">
    <source>
        <dbReference type="ARBA" id="ARBA00022723"/>
    </source>
</evidence>
<keyword evidence="2 10" id="KW-0479">Metal-binding</keyword>
<name>A0AAW1YPJ2_RUBAR</name>
<comment type="caution">
    <text evidence="12">The sequence shown here is derived from an EMBL/GenBank/DDBJ whole genome shotgun (WGS) entry which is preliminary data.</text>
</comment>
<evidence type="ECO:0000256" key="4">
    <source>
        <dbReference type="ARBA" id="ARBA00023002"/>
    </source>
</evidence>
<reference evidence="12 13" key="1">
    <citation type="journal article" date="2023" name="G3 (Bethesda)">
        <title>A chromosome-length genome assembly and annotation of blackberry (Rubus argutus, cv. 'Hillquist').</title>
        <authorList>
            <person name="Bruna T."/>
            <person name="Aryal R."/>
            <person name="Dudchenko O."/>
            <person name="Sargent D.J."/>
            <person name="Mead D."/>
            <person name="Buti M."/>
            <person name="Cavallini A."/>
            <person name="Hytonen T."/>
            <person name="Andres J."/>
            <person name="Pham M."/>
            <person name="Weisz D."/>
            <person name="Mascagni F."/>
            <person name="Usai G."/>
            <person name="Natali L."/>
            <person name="Bassil N."/>
            <person name="Fernandez G.E."/>
            <person name="Lomsadze A."/>
            <person name="Armour M."/>
            <person name="Olukolu B."/>
            <person name="Poorten T."/>
            <person name="Britton C."/>
            <person name="Davik J."/>
            <person name="Ashrafi H."/>
            <person name="Aiden E.L."/>
            <person name="Borodovsky M."/>
            <person name="Worthington M."/>
        </authorList>
    </citation>
    <scope>NUCLEOTIDE SEQUENCE [LARGE SCALE GENOMIC DNA]</scope>
    <source>
        <strain evidence="12">PI 553951</strain>
    </source>
</reference>
<evidence type="ECO:0000313" key="13">
    <source>
        <dbReference type="Proteomes" id="UP001457282"/>
    </source>
</evidence>
<evidence type="ECO:0000259" key="11">
    <source>
        <dbReference type="PROSITE" id="PS51471"/>
    </source>
</evidence>
<organism evidence="12 13">
    <name type="scientific">Rubus argutus</name>
    <name type="common">Southern blackberry</name>
    <dbReference type="NCBI Taxonomy" id="59490"/>
    <lineage>
        <taxon>Eukaryota</taxon>
        <taxon>Viridiplantae</taxon>
        <taxon>Streptophyta</taxon>
        <taxon>Embryophyta</taxon>
        <taxon>Tracheophyta</taxon>
        <taxon>Spermatophyta</taxon>
        <taxon>Magnoliopsida</taxon>
        <taxon>eudicotyledons</taxon>
        <taxon>Gunneridae</taxon>
        <taxon>Pentapetalae</taxon>
        <taxon>rosids</taxon>
        <taxon>fabids</taxon>
        <taxon>Rosales</taxon>
        <taxon>Rosaceae</taxon>
        <taxon>Rosoideae</taxon>
        <taxon>Rosoideae incertae sedis</taxon>
        <taxon>Rubus</taxon>
    </lineage>
</organism>
<dbReference type="Proteomes" id="UP001457282">
    <property type="component" value="Unassembled WGS sequence"/>
</dbReference>
<proteinExistence type="inferred from homology"/>
<dbReference type="InterPro" id="IPR027443">
    <property type="entry name" value="IPNS-like_sf"/>
</dbReference>
<evidence type="ECO:0000256" key="3">
    <source>
        <dbReference type="ARBA" id="ARBA00022964"/>
    </source>
</evidence>
<evidence type="ECO:0000256" key="10">
    <source>
        <dbReference type="RuleBase" id="RU003682"/>
    </source>
</evidence>
<dbReference type="InterPro" id="IPR005123">
    <property type="entry name" value="Oxoglu/Fe-dep_dioxygenase_dom"/>
</dbReference>
<feature type="domain" description="Fe2OG dioxygenase" evidence="11">
    <location>
        <begin position="168"/>
        <end position="280"/>
    </location>
</feature>
<accession>A0AAW1YPJ2</accession>
<comment type="similarity">
    <text evidence="8">Belongs to the iron/ascorbate-dependent oxidoreductase family. GA2OX subfamily.</text>
</comment>
<sequence length="342" mass="37769">MVVPSPSPVRTKKTKAVGFPPSIFRTTTVKAVGTDRRSLRRIRFLQGGEPWHPKKVIARVEEEGFHFFAKPAAEKQRAGPGFPFGYGSKNIGRNGDMGELEYLLLQSNPLSISETSNAVSHDPTKFSCAINDYIEAVKGLACEVLDLVGEGLWVSDKSVFSGFIRDVQSDSILRLNHYPPLADEDHSSPKVAHPCNKIGFGEHSDPQILTIFRSNDVGGLQISLHDGLWVPVPPDSNEFFVMVGDALQALTNGRFVSVRHRALANSVAKPRMSMIYFGAPPLNAWISPLPEMVSPKKPSLYKPFTWGQYKKAAYTTRLGDSRIDNFKITNNASTCLDNLVDQ</sequence>
<keyword evidence="5 10" id="KW-0408">Iron</keyword>
<comment type="pathway">
    <text evidence="6">Plant hormone biosynthesis; gibberellin biosynthesis.</text>
</comment>
<keyword evidence="3" id="KW-0223">Dioxygenase</keyword>
<dbReference type="PROSITE" id="PS51471">
    <property type="entry name" value="FE2OG_OXY"/>
    <property type="match status" value="1"/>
</dbReference>
<evidence type="ECO:0000256" key="7">
    <source>
        <dbReference type="ARBA" id="ARBA00052204"/>
    </source>
</evidence>
<evidence type="ECO:0000256" key="6">
    <source>
        <dbReference type="ARBA" id="ARBA00037909"/>
    </source>
</evidence>
<protein>
    <recommendedName>
        <fullName evidence="9">gibberellin 2beta-dioxygenase</fullName>
        <ecNumber evidence="9">1.14.11.13</ecNumber>
    </recommendedName>
</protein>
<dbReference type="SUPFAM" id="SSF51197">
    <property type="entry name" value="Clavaminate synthase-like"/>
    <property type="match status" value="1"/>
</dbReference>